<dbReference type="Proteomes" id="UP000053695">
    <property type="component" value="Unassembled WGS sequence"/>
</dbReference>
<dbReference type="AlphaFoldDB" id="N6VXG9"/>
<dbReference type="OrthoDB" id="65851at2157"/>
<protein>
    <submittedName>
        <fullName evidence="1">Uncharacterized protein</fullName>
    </submittedName>
</protein>
<evidence type="ECO:0000313" key="1">
    <source>
        <dbReference type="EMBL" id="ENN95827.1"/>
    </source>
</evidence>
<comment type="caution">
    <text evidence="1">The sequence shown here is derived from an EMBL/GenBank/DDBJ whole genome shotgun (WGS) entry which is preliminary data.</text>
</comment>
<proteinExistence type="predicted"/>
<gene>
    <name evidence="1" type="ORF">J422_05808</name>
</gene>
<name>N6VXG9_9EURY</name>
<accession>N6VXG9</accession>
<reference evidence="1 2" key="1">
    <citation type="journal article" date="2013" name="Genome Announc.">
        <title>Draft Genome Sequence of a Highly Flagellated, Fast-Swimming Archaeon, Methanocaldococcus villosus Strain KIN24-T80 (DSM 22612).</title>
        <authorList>
            <person name="Thennarasu S."/>
            <person name="Polireddy D."/>
            <person name="Antony A."/>
            <person name="Yada M.R."/>
            <person name="Algarawi S."/>
            <person name="Sivakumar N."/>
        </authorList>
    </citation>
    <scope>NUCLEOTIDE SEQUENCE [LARGE SCALE GENOMIC DNA]</scope>
    <source>
        <strain evidence="1 2">KIN24-T80</strain>
    </source>
</reference>
<dbReference type="PATRIC" id="fig|1069083.5.peg.1132"/>
<sequence>MKVRLLLILLLTLTISYGEISIYKIWTPYDPNLVPIMYIDINEPVLYIGIVNKDEYAHNVVVKAELNGETFTTVPIYLPPNDHMEKIVELRIPVYDDKVHNVKVSLIENGKEIVSKNIPIKCYFPIDVKNVSCQDCCEYKDGEVCYSNWFYVVLKSNPLAQSDYNAKVWINVKSGNTILYDGKKDAKTVYIPWGNEVKLSFKIPKISLNNNDKFTIETYVVVMNVTHSVEGYEKTELKRDENGIYHKYNSYKKYFYFPVIIKNIDVYNKIDRDNVDLVKKFYSNVLDEELEEIINKRNYPIYGEIPRVYVKDETTLSFINVTLENRYNKDVIVKFIWEYGNNSYYKTIKINKNSDTSFILPIYSKPGNVNIKFSVNPIEVNSYIYNTSYTLNVNPKLIAPVIIKKIILPLDQSINEDVNGTVLVGKWYNITLIIKNKYYKPLSGYIEISDNFEKGVVNYTKRVEFNISAYGVKKIKIPIIFYREVNGDLKVTLKTKNGVKDDCRIIHFYAYLPIEVKEVKYNNSILHKISVVGNGGIYTYNPIAGYNNTCIVRLKNKLNKNISCKVWVEVYNKNGKLEAKSDIKFVKFKPDEEKTLKFNLYFNEGFEGYTLIHAVPMNLENVDVIFTQGLNYHLVQIPKYYEVGRYSHLSLLGLKVSTASHEITRVVSPISIKSLKFENNKIIAEIESNSFPTNLDVNYWINVNNYKSEKYSTNLPPKSSKVVEIPISLTSGNYTIEFCAEVDNFLSIDGKKCPILIKKYLNISILENKSSIASNQVKINGSYQNNITKINISSYKKDKNNKEIKNITNLTSKKSETSIIDAILSPIKVVIVKILEILPI</sequence>
<keyword evidence="2" id="KW-1185">Reference proteome</keyword>
<dbReference type="RefSeq" id="WP_004592828.1">
    <property type="nucleotide sequence ID" value="NZ_APMM01000044.1"/>
</dbReference>
<organism evidence="1 2">
    <name type="scientific">Methanocaldococcus villosus KIN24-T80</name>
    <dbReference type="NCBI Taxonomy" id="1069083"/>
    <lineage>
        <taxon>Archaea</taxon>
        <taxon>Methanobacteriati</taxon>
        <taxon>Methanobacteriota</taxon>
        <taxon>Methanomada group</taxon>
        <taxon>Methanococci</taxon>
        <taxon>Methanococcales</taxon>
        <taxon>Methanocaldococcaceae</taxon>
        <taxon>Methanocaldococcus</taxon>
    </lineage>
</organism>
<dbReference type="STRING" id="1069083.GCA_000371805_01244"/>
<dbReference type="EMBL" id="APMM01000044">
    <property type="protein sequence ID" value="ENN95827.1"/>
    <property type="molecule type" value="Genomic_DNA"/>
</dbReference>
<evidence type="ECO:0000313" key="2">
    <source>
        <dbReference type="Proteomes" id="UP000053695"/>
    </source>
</evidence>